<dbReference type="GO" id="GO:0010090">
    <property type="term" value="P:trichome morphogenesis"/>
    <property type="evidence" value="ECO:0007669"/>
    <property type="project" value="InterPro"/>
</dbReference>
<feature type="domain" description="C2H2-type" evidence="3">
    <location>
        <begin position="64"/>
        <end position="91"/>
    </location>
</feature>
<protein>
    <recommendedName>
        <fullName evidence="3">C2H2-type domain-containing protein</fullName>
    </recommendedName>
</protein>
<keyword evidence="1" id="KW-0479">Metal-binding</keyword>
<feature type="region of interest" description="Disordered" evidence="2">
    <location>
        <begin position="1"/>
        <end position="27"/>
    </location>
</feature>
<comment type="caution">
    <text evidence="4">The sequence shown here is derived from an EMBL/GenBank/DDBJ whole genome shotgun (WGS) entry which is preliminary data.</text>
</comment>
<evidence type="ECO:0000259" key="3">
    <source>
        <dbReference type="PROSITE" id="PS50157"/>
    </source>
</evidence>
<dbReference type="PANTHER" id="PTHR46353">
    <property type="entry name" value="ZINC FINGER PROTEIN 5"/>
    <property type="match status" value="1"/>
</dbReference>
<dbReference type="GO" id="GO:0005634">
    <property type="term" value="C:nucleus"/>
    <property type="evidence" value="ECO:0007669"/>
    <property type="project" value="TreeGrafter"/>
</dbReference>
<name>A0A811S7Q5_9POAL</name>
<dbReference type="InterPro" id="IPR036236">
    <property type="entry name" value="Znf_C2H2_sf"/>
</dbReference>
<evidence type="ECO:0000313" key="5">
    <source>
        <dbReference type="Proteomes" id="UP000604825"/>
    </source>
</evidence>
<dbReference type="SUPFAM" id="SSF57667">
    <property type="entry name" value="beta-beta-alpha zinc fingers"/>
    <property type="match status" value="1"/>
</dbReference>
<accession>A0A811S7Q5</accession>
<sequence>MHRSMAAADIKCEQPKPTPTPTPSASSLRIFGYDVAGKGIAADHIVAQPPPQDDSRPVADRRRFECQYCCREFANSQALGGHQNAHKKERQQLKRERQFAARVLDGGHAAAGGLAGICAAGFTSSQPPPGHVIAVSPGAIASWVYLAHQPAATMGLPFHAAGVCQPEPLMLRGGTGSSIGRSYELCPPADDDTEEPSAMGLDLHLSLAPASSS</sequence>
<dbReference type="Proteomes" id="UP000604825">
    <property type="component" value="Unassembled WGS sequence"/>
</dbReference>
<dbReference type="PANTHER" id="PTHR46353:SF7">
    <property type="entry name" value="OS01G0512700 PROTEIN"/>
    <property type="match status" value="1"/>
</dbReference>
<reference evidence="4" key="1">
    <citation type="submission" date="2020-10" db="EMBL/GenBank/DDBJ databases">
        <authorList>
            <person name="Han B."/>
            <person name="Lu T."/>
            <person name="Zhao Q."/>
            <person name="Huang X."/>
            <person name="Zhao Y."/>
        </authorList>
    </citation>
    <scope>NUCLEOTIDE SEQUENCE</scope>
</reference>
<dbReference type="PROSITE" id="PS00028">
    <property type="entry name" value="ZINC_FINGER_C2H2_1"/>
    <property type="match status" value="1"/>
</dbReference>
<dbReference type="GO" id="GO:0009736">
    <property type="term" value="P:cytokinin-activated signaling pathway"/>
    <property type="evidence" value="ECO:0007669"/>
    <property type="project" value="TreeGrafter"/>
</dbReference>
<dbReference type="InterPro" id="IPR044299">
    <property type="entry name" value="GIS3/ZFP5/ZFP6"/>
</dbReference>
<gene>
    <name evidence="4" type="ORF">NCGR_LOCUS61162</name>
</gene>
<evidence type="ECO:0000256" key="2">
    <source>
        <dbReference type="SAM" id="MobiDB-lite"/>
    </source>
</evidence>
<keyword evidence="5" id="KW-1185">Reference proteome</keyword>
<dbReference type="OrthoDB" id="772256at2759"/>
<dbReference type="InterPro" id="IPR013087">
    <property type="entry name" value="Znf_C2H2_type"/>
</dbReference>
<evidence type="ECO:0000313" key="4">
    <source>
        <dbReference type="EMBL" id="CAD6337064.1"/>
    </source>
</evidence>
<dbReference type="GO" id="GO:0009740">
    <property type="term" value="P:gibberellic acid mediated signaling pathway"/>
    <property type="evidence" value="ECO:0007669"/>
    <property type="project" value="TreeGrafter"/>
</dbReference>
<dbReference type="GO" id="GO:0003700">
    <property type="term" value="F:DNA-binding transcription factor activity"/>
    <property type="evidence" value="ECO:0007669"/>
    <property type="project" value="TreeGrafter"/>
</dbReference>
<keyword evidence="1" id="KW-0863">Zinc-finger</keyword>
<proteinExistence type="predicted"/>
<dbReference type="EMBL" id="CAJGYO010000018">
    <property type="protein sequence ID" value="CAD6337064.1"/>
    <property type="molecule type" value="Genomic_DNA"/>
</dbReference>
<dbReference type="AlphaFoldDB" id="A0A811S7Q5"/>
<dbReference type="PROSITE" id="PS50157">
    <property type="entry name" value="ZINC_FINGER_C2H2_2"/>
    <property type="match status" value="1"/>
</dbReference>
<dbReference type="Gene3D" id="3.30.160.60">
    <property type="entry name" value="Classic Zinc Finger"/>
    <property type="match status" value="1"/>
</dbReference>
<dbReference type="GO" id="GO:0008270">
    <property type="term" value="F:zinc ion binding"/>
    <property type="evidence" value="ECO:0007669"/>
    <property type="project" value="UniProtKB-KW"/>
</dbReference>
<keyword evidence="1" id="KW-0862">Zinc</keyword>
<evidence type="ECO:0000256" key="1">
    <source>
        <dbReference type="PROSITE-ProRule" id="PRU00042"/>
    </source>
</evidence>
<organism evidence="4 5">
    <name type="scientific">Miscanthus lutarioriparius</name>
    <dbReference type="NCBI Taxonomy" id="422564"/>
    <lineage>
        <taxon>Eukaryota</taxon>
        <taxon>Viridiplantae</taxon>
        <taxon>Streptophyta</taxon>
        <taxon>Embryophyta</taxon>
        <taxon>Tracheophyta</taxon>
        <taxon>Spermatophyta</taxon>
        <taxon>Magnoliopsida</taxon>
        <taxon>Liliopsida</taxon>
        <taxon>Poales</taxon>
        <taxon>Poaceae</taxon>
        <taxon>PACMAD clade</taxon>
        <taxon>Panicoideae</taxon>
        <taxon>Andropogonodae</taxon>
        <taxon>Andropogoneae</taxon>
        <taxon>Saccharinae</taxon>
        <taxon>Miscanthus</taxon>
    </lineage>
</organism>
<dbReference type="GO" id="GO:0000976">
    <property type="term" value="F:transcription cis-regulatory region binding"/>
    <property type="evidence" value="ECO:0007669"/>
    <property type="project" value="TreeGrafter"/>
</dbReference>